<reference evidence="3" key="1">
    <citation type="submission" date="2022-07" db="EMBL/GenBank/DDBJ databases">
        <title>Genome sequencing of Photobacterium atrarenae GJH2-4.</title>
        <authorList>
            <person name="Park S.-J."/>
        </authorList>
    </citation>
    <scope>NUCLEOTIDE SEQUENCE</scope>
    <source>
        <strain evidence="3">GJH2-4</strain>
    </source>
</reference>
<protein>
    <submittedName>
        <fullName evidence="3">DUF4174 domain-containing protein</fullName>
    </submittedName>
</protein>
<dbReference type="EMBL" id="CP101508">
    <property type="protein sequence ID" value="UTV29258.1"/>
    <property type="molecule type" value="Genomic_DNA"/>
</dbReference>
<organism evidence="3 4">
    <name type="scientific">Photobacterium atrarenae</name>
    <dbReference type="NCBI Taxonomy" id="865757"/>
    <lineage>
        <taxon>Bacteria</taxon>
        <taxon>Pseudomonadati</taxon>
        <taxon>Pseudomonadota</taxon>
        <taxon>Gammaproteobacteria</taxon>
        <taxon>Vibrionales</taxon>
        <taxon>Vibrionaceae</taxon>
        <taxon>Photobacterium</taxon>
    </lineage>
</organism>
<dbReference type="RefSeq" id="WP_255390587.1">
    <property type="nucleotide sequence ID" value="NZ_CP101508.1"/>
</dbReference>
<dbReference type="InterPro" id="IPR025232">
    <property type="entry name" value="DUF4174"/>
</dbReference>
<sequence>MTVAPSVRAYPPDSLHWHHRSILYFAPQNDQHVQAFLREALMNDCLLQERDVVTIVITHDGFNQPANLFSPEDIRMLTQKYNIAPDAHTAILIGKDGKEKHRWSDATNWRYLTELIDSMPLRQQEMAKQTSRCSI</sequence>
<name>A0ABY5GIY2_9GAMM</name>
<accession>A0ABY5GIY2</accession>
<keyword evidence="1" id="KW-0732">Signal</keyword>
<gene>
    <name evidence="3" type="ORF">NNL38_06900</name>
</gene>
<dbReference type="Proteomes" id="UP001057998">
    <property type="component" value="Chromosome 1"/>
</dbReference>
<evidence type="ECO:0000256" key="1">
    <source>
        <dbReference type="ARBA" id="ARBA00022729"/>
    </source>
</evidence>
<proteinExistence type="predicted"/>
<evidence type="ECO:0000313" key="4">
    <source>
        <dbReference type="Proteomes" id="UP001057998"/>
    </source>
</evidence>
<evidence type="ECO:0000313" key="3">
    <source>
        <dbReference type="EMBL" id="UTV29258.1"/>
    </source>
</evidence>
<feature type="domain" description="DUF4174" evidence="2">
    <location>
        <begin position="13"/>
        <end position="125"/>
    </location>
</feature>
<keyword evidence="4" id="KW-1185">Reference proteome</keyword>
<evidence type="ECO:0000259" key="2">
    <source>
        <dbReference type="Pfam" id="PF13778"/>
    </source>
</evidence>
<dbReference type="Pfam" id="PF13778">
    <property type="entry name" value="DUF4174"/>
    <property type="match status" value="1"/>
</dbReference>